<evidence type="ECO:0000256" key="11">
    <source>
        <dbReference type="ARBA" id="ARBA00023123"/>
    </source>
</evidence>
<keyword evidence="9" id="KW-0418">Kinase</keyword>
<keyword evidence="6" id="KW-0808">Transferase</keyword>
<evidence type="ECO:0000256" key="19">
    <source>
        <dbReference type="SAM" id="MobiDB-lite"/>
    </source>
</evidence>
<comment type="subcellular location">
    <subcellularLocation>
        <location evidence="2">Cell projection</location>
    </subcellularLocation>
    <subcellularLocation>
        <location evidence="1">Cytoplasm</location>
        <location evidence="1">Cytoskeleton</location>
    </subcellularLocation>
</comment>
<evidence type="ECO:0000256" key="9">
    <source>
        <dbReference type="ARBA" id="ARBA00022777"/>
    </source>
</evidence>
<accession>A0A819DPD9</accession>
<dbReference type="InterPro" id="IPR027417">
    <property type="entry name" value="P-loop_NTPase"/>
</dbReference>
<feature type="compositionally biased region" description="Polar residues" evidence="19">
    <location>
        <begin position="840"/>
        <end position="852"/>
    </location>
</feature>
<feature type="binding site" evidence="18">
    <location>
        <begin position="149"/>
        <end position="156"/>
    </location>
    <ligand>
        <name>ATP</name>
        <dbReference type="ChEBI" id="CHEBI:30616"/>
    </ligand>
</feature>
<dbReference type="EMBL" id="CAJOBG010000635">
    <property type="protein sequence ID" value="CAF3839157.1"/>
    <property type="molecule type" value="Genomic_DNA"/>
</dbReference>
<dbReference type="SUPFAM" id="SSF55550">
    <property type="entry name" value="SH2 domain"/>
    <property type="match status" value="1"/>
</dbReference>
<dbReference type="GO" id="GO:0016459">
    <property type="term" value="C:myosin complex"/>
    <property type="evidence" value="ECO:0007669"/>
    <property type="project" value="UniProtKB-KW"/>
</dbReference>
<keyword evidence="8 18" id="KW-0547">Nucleotide-binding</keyword>
<evidence type="ECO:0000256" key="2">
    <source>
        <dbReference type="ARBA" id="ARBA00004316"/>
    </source>
</evidence>
<dbReference type="GO" id="GO:0005524">
    <property type="term" value="F:ATP binding"/>
    <property type="evidence" value="ECO:0007669"/>
    <property type="project" value="UniProtKB-UniRule"/>
</dbReference>
<evidence type="ECO:0000256" key="8">
    <source>
        <dbReference type="ARBA" id="ARBA00022741"/>
    </source>
</evidence>
<evidence type="ECO:0000256" key="5">
    <source>
        <dbReference type="ARBA" id="ARBA00022527"/>
    </source>
</evidence>
<dbReference type="EC" id="2.7.11.1" evidence="3"/>
<organism evidence="22 23">
    <name type="scientific">Rotaria magnacalcarata</name>
    <dbReference type="NCBI Taxonomy" id="392030"/>
    <lineage>
        <taxon>Eukaryota</taxon>
        <taxon>Metazoa</taxon>
        <taxon>Spiralia</taxon>
        <taxon>Gnathifera</taxon>
        <taxon>Rotifera</taxon>
        <taxon>Eurotatoria</taxon>
        <taxon>Bdelloidea</taxon>
        <taxon>Philodinida</taxon>
        <taxon>Philodinidae</taxon>
        <taxon>Rotaria</taxon>
    </lineage>
</organism>
<protein>
    <recommendedName>
        <fullName evidence="3">non-specific serine/threonine protein kinase</fullName>
        <ecNumber evidence="3">2.7.11.1</ecNumber>
    </recommendedName>
</protein>
<dbReference type="Proteomes" id="UP000663866">
    <property type="component" value="Unassembled WGS sequence"/>
</dbReference>
<evidence type="ECO:0000313" key="23">
    <source>
        <dbReference type="Proteomes" id="UP000663866"/>
    </source>
</evidence>
<comment type="caution">
    <text evidence="22">The sequence shown here is derived from an EMBL/GenBank/DDBJ whole genome shotgun (WGS) entry which is preliminary data.</text>
</comment>
<dbReference type="GO" id="GO:0042995">
    <property type="term" value="C:cell projection"/>
    <property type="evidence" value="ECO:0007669"/>
    <property type="project" value="UniProtKB-SubCell"/>
</dbReference>
<dbReference type="InterPro" id="IPR000980">
    <property type="entry name" value="SH2"/>
</dbReference>
<keyword evidence="4" id="KW-0963">Cytoplasm</keyword>
<dbReference type="Gene3D" id="1.20.120.720">
    <property type="entry name" value="Myosin VI head, motor domain, U50 subdomain"/>
    <property type="match status" value="1"/>
</dbReference>
<keyword evidence="12 18" id="KW-0505">Motor protein</keyword>
<dbReference type="PROSITE" id="PS50001">
    <property type="entry name" value="SH2"/>
    <property type="match status" value="1"/>
</dbReference>
<feature type="domain" description="Myosin motor" evidence="21">
    <location>
        <begin position="55"/>
        <end position="756"/>
    </location>
</feature>
<dbReference type="GO" id="GO:0004674">
    <property type="term" value="F:protein serine/threonine kinase activity"/>
    <property type="evidence" value="ECO:0007669"/>
    <property type="project" value="UniProtKB-KW"/>
</dbReference>
<evidence type="ECO:0000256" key="1">
    <source>
        <dbReference type="ARBA" id="ARBA00004245"/>
    </source>
</evidence>
<evidence type="ECO:0000256" key="14">
    <source>
        <dbReference type="ARBA" id="ARBA00023273"/>
    </source>
</evidence>
<dbReference type="Pfam" id="PF00017">
    <property type="entry name" value="SH2"/>
    <property type="match status" value="1"/>
</dbReference>
<keyword evidence="17" id="KW-0727">SH2 domain</keyword>
<evidence type="ECO:0000256" key="15">
    <source>
        <dbReference type="ARBA" id="ARBA00047899"/>
    </source>
</evidence>
<evidence type="ECO:0000256" key="18">
    <source>
        <dbReference type="PROSITE-ProRule" id="PRU00782"/>
    </source>
</evidence>
<dbReference type="PROSITE" id="PS51456">
    <property type="entry name" value="MYOSIN_MOTOR"/>
    <property type="match status" value="1"/>
</dbReference>
<dbReference type="Pfam" id="PF00063">
    <property type="entry name" value="Myosin_head"/>
    <property type="match status" value="1"/>
</dbReference>
<comment type="catalytic activity">
    <reaction evidence="15">
        <text>L-threonyl-[protein] + ATP = O-phospho-L-threonyl-[protein] + ADP + H(+)</text>
        <dbReference type="Rhea" id="RHEA:46608"/>
        <dbReference type="Rhea" id="RHEA-COMP:11060"/>
        <dbReference type="Rhea" id="RHEA-COMP:11605"/>
        <dbReference type="ChEBI" id="CHEBI:15378"/>
        <dbReference type="ChEBI" id="CHEBI:30013"/>
        <dbReference type="ChEBI" id="CHEBI:30616"/>
        <dbReference type="ChEBI" id="CHEBI:61977"/>
        <dbReference type="ChEBI" id="CHEBI:456216"/>
        <dbReference type="EC" id="2.7.11.1"/>
    </reaction>
</comment>
<evidence type="ECO:0000256" key="4">
    <source>
        <dbReference type="ARBA" id="ARBA00022490"/>
    </source>
</evidence>
<evidence type="ECO:0000256" key="7">
    <source>
        <dbReference type="ARBA" id="ARBA00022737"/>
    </source>
</evidence>
<dbReference type="PRINTS" id="PR00193">
    <property type="entry name" value="MYOSINHEAVY"/>
</dbReference>
<feature type="region of interest" description="Actin-binding" evidence="18">
    <location>
        <begin position="639"/>
        <end position="661"/>
    </location>
</feature>
<dbReference type="SMART" id="SM00252">
    <property type="entry name" value="SH2"/>
    <property type="match status" value="1"/>
</dbReference>
<evidence type="ECO:0000259" key="21">
    <source>
        <dbReference type="PROSITE" id="PS51456"/>
    </source>
</evidence>
<keyword evidence="13" id="KW-0206">Cytoskeleton</keyword>
<keyword evidence="7" id="KW-0677">Repeat</keyword>
<evidence type="ECO:0000256" key="16">
    <source>
        <dbReference type="ARBA" id="ARBA00048679"/>
    </source>
</evidence>
<sequence length="1100" mass="127031">MSKGRHSRDGARVSSYRKEGVEHVLMTPSANVITIMLIQEQELFSSIKDTISMEDKNDDLAKLSLLTEDILLEHLKHRYDKNLIYTYLGDILVAVNPFHETNLYTTQIRDFYRYSTDIQKPPHVYALVDLVYRNVCHGIYKQQCCVISGESGSGKTESTKLFLKQLMYLCGGSSQLEQQILQATPLLESFGNAQTVMNNNSSRFGKYIALKFINGKVIGAQISDYLLEKSRVVIQSPGERNFHIFYYLFDYLPLETKQILCLRTKHDYRYLLTNSSLDVQNATATNSLDEVINAMGLLNFTDKVRILKNNDLSNNGREQHSMFRILSGILTIGNLEFSIDDEGFTQQNFDEEKAKKNLSIIANMFGVNSDLIMECLTTMTTLTRNERVIRKFSLQSSQDARDALSKHLYARLFSWLIGKINETLNNPYSSQSYHHVVEIGLLDIYGFEHFELNSFEQLCINLANEQIQFFFNQHIFRMEMTEYEHEGIIAERLAFTDNQTLLELFMAKPLGILSLLDDESRLPKATDQTFVEKLNYHFGLNKHECYSINRNNKYSFTIHHYAGKVSYCALGFLEKNRDTLSDSVVDMFKNSRDDLIRLLFHGNPSDESIDSNKGLQHRTAAEKDARNRLTVGAQYRNSLQILMDRMCASHPVFMRCLKPNQQKQAYLFDDSFVRAQLRYCGMLETTRIRKEGYSVRLSFEEFIQKYGLLSKARPSNVPSITCRYILEETHLTEWQLGKTKLFLKYYHPEYLEKLMNKYRQAALLIQRRFRGYVGRKHFKQLKSISQIYKNEVNQFCANIEDINSQMIQTLTRLSDKLPGKAVPSVNPEDDHRPRPPVRESSLNSSSQINNTGMAGRHSLPATKMASPPTTPTSTLTTNQLMVDYDSLLSYLTLKYGSPGERESCLKWFRDTQYPYVCHKGTFPSWFHGNITRHRAEELLSKQSVGCFLIRLSESRFGFSLSFRAEDRCRHYMINQLKNLKYNVIGEAKVHKSLDELLLYYRTHELSNWDGHLTEPCKADWSQYDHESLTPIQHNTKNHVNYHSKNNPAQLLKTSTLPISYYANPPFPYSTKICGTRPMMMNNSLNASTKLPIAIVPPFTK</sequence>
<evidence type="ECO:0000256" key="17">
    <source>
        <dbReference type="PROSITE-ProRule" id="PRU00191"/>
    </source>
</evidence>
<dbReference type="PRINTS" id="PR00401">
    <property type="entry name" value="SH2DOMAIN"/>
</dbReference>
<dbReference type="GO" id="GO:0003779">
    <property type="term" value="F:actin binding"/>
    <property type="evidence" value="ECO:0007669"/>
    <property type="project" value="UniProtKB-KW"/>
</dbReference>
<dbReference type="SMART" id="SM00015">
    <property type="entry name" value="IQ"/>
    <property type="match status" value="1"/>
</dbReference>
<dbReference type="InterPro" id="IPR000048">
    <property type="entry name" value="IQ_motif_EF-hand-BS"/>
</dbReference>
<comment type="catalytic activity">
    <reaction evidence="16">
        <text>L-seryl-[protein] + ATP = O-phospho-L-seryl-[protein] + ADP + H(+)</text>
        <dbReference type="Rhea" id="RHEA:17989"/>
        <dbReference type="Rhea" id="RHEA-COMP:9863"/>
        <dbReference type="Rhea" id="RHEA-COMP:11604"/>
        <dbReference type="ChEBI" id="CHEBI:15378"/>
        <dbReference type="ChEBI" id="CHEBI:29999"/>
        <dbReference type="ChEBI" id="CHEBI:30616"/>
        <dbReference type="ChEBI" id="CHEBI:83421"/>
        <dbReference type="ChEBI" id="CHEBI:456216"/>
        <dbReference type="EC" id="2.7.11.1"/>
    </reaction>
</comment>
<dbReference type="Gene3D" id="1.20.5.4820">
    <property type="match status" value="1"/>
</dbReference>
<keyword evidence="14" id="KW-0966">Cell projection</keyword>
<keyword evidence="23" id="KW-1185">Reference proteome</keyword>
<feature type="region of interest" description="Disordered" evidence="19">
    <location>
        <begin position="818"/>
        <end position="876"/>
    </location>
</feature>
<evidence type="ECO:0000256" key="12">
    <source>
        <dbReference type="ARBA" id="ARBA00023175"/>
    </source>
</evidence>
<dbReference type="Pfam" id="PF00612">
    <property type="entry name" value="IQ"/>
    <property type="match status" value="1"/>
</dbReference>
<evidence type="ECO:0000256" key="6">
    <source>
        <dbReference type="ARBA" id="ARBA00022679"/>
    </source>
</evidence>
<dbReference type="SMART" id="SM00242">
    <property type="entry name" value="MYSc"/>
    <property type="match status" value="1"/>
</dbReference>
<dbReference type="Gene3D" id="3.40.850.10">
    <property type="entry name" value="Kinesin motor domain"/>
    <property type="match status" value="1"/>
</dbReference>
<dbReference type="AlphaFoldDB" id="A0A819DPD9"/>
<dbReference type="CDD" id="cd00124">
    <property type="entry name" value="MYSc"/>
    <property type="match status" value="1"/>
</dbReference>
<keyword evidence="5" id="KW-0723">Serine/threonine-protein kinase</keyword>
<proteinExistence type="inferred from homology"/>
<feature type="compositionally biased region" description="Basic and acidic residues" evidence="19">
    <location>
        <begin position="828"/>
        <end position="837"/>
    </location>
</feature>
<dbReference type="Gene3D" id="3.30.505.10">
    <property type="entry name" value="SH2 domain"/>
    <property type="match status" value="1"/>
</dbReference>
<dbReference type="InterPro" id="IPR052409">
    <property type="entry name" value="Myosin-III_kinase_activity"/>
</dbReference>
<evidence type="ECO:0000256" key="3">
    <source>
        <dbReference type="ARBA" id="ARBA00012513"/>
    </source>
</evidence>
<dbReference type="GO" id="GO:0000146">
    <property type="term" value="F:microfilament motor activity"/>
    <property type="evidence" value="ECO:0007669"/>
    <property type="project" value="TreeGrafter"/>
</dbReference>
<keyword evidence="11 18" id="KW-0518">Myosin</keyword>
<comment type="similarity">
    <text evidence="18">Belongs to the TRAFAC class myosin-kinesin ATPase superfamily. Myosin family.</text>
</comment>
<evidence type="ECO:0000313" key="22">
    <source>
        <dbReference type="EMBL" id="CAF3839157.1"/>
    </source>
</evidence>
<evidence type="ECO:0000259" key="20">
    <source>
        <dbReference type="PROSITE" id="PS50001"/>
    </source>
</evidence>
<dbReference type="Gene3D" id="1.10.10.820">
    <property type="match status" value="1"/>
</dbReference>
<dbReference type="InterPro" id="IPR036961">
    <property type="entry name" value="Kinesin_motor_dom_sf"/>
</dbReference>
<dbReference type="Gene3D" id="1.20.58.530">
    <property type="match status" value="1"/>
</dbReference>
<evidence type="ECO:0000256" key="13">
    <source>
        <dbReference type="ARBA" id="ARBA00023212"/>
    </source>
</evidence>
<keyword evidence="18" id="KW-0009">Actin-binding</keyword>
<dbReference type="PANTHER" id="PTHR46256">
    <property type="entry name" value="AGAP011099-PA"/>
    <property type="match status" value="1"/>
</dbReference>
<dbReference type="InterPro" id="IPR036860">
    <property type="entry name" value="SH2_dom_sf"/>
</dbReference>
<dbReference type="PANTHER" id="PTHR46256:SF5">
    <property type="entry name" value="MYOSIN-IIIB-LIKE"/>
    <property type="match status" value="1"/>
</dbReference>
<feature type="domain" description="SH2" evidence="20">
    <location>
        <begin position="925"/>
        <end position="1016"/>
    </location>
</feature>
<dbReference type="InterPro" id="IPR001609">
    <property type="entry name" value="Myosin_head_motor_dom-like"/>
</dbReference>
<evidence type="ECO:0000256" key="10">
    <source>
        <dbReference type="ARBA" id="ARBA00022840"/>
    </source>
</evidence>
<dbReference type="CDD" id="cd23767">
    <property type="entry name" value="IQCD"/>
    <property type="match status" value="1"/>
</dbReference>
<keyword evidence="10 18" id="KW-0067">ATP-binding</keyword>
<dbReference type="PROSITE" id="PS50096">
    <property type="entry name" value="IQ"/>
    <property type="match status" value="1"/>
</dbReference>
<gene>
    <name evidence="22" type="ORF">OVN521_LOCUS6146</name>
</gene>
<dbReference type="SUPFAM" id="SSF52540">
    <property type="entry name" value="P-loop containing nucleoside triphosphate hydrolases"/>
    <property type="match status" value="1"/>
</dbReference>
<name>A0A819DPD9_9BILA</name>
<reference evidence="22" key="1">
    <citation type="submission" date="2021-02" db="EMBL/GenBank/DDBJ databases">
        <authorList>
            <person name="Nowell W R."/>
        </authorList>
    </citation>
    <scope>NUCLEOTIDE SEQUENCE</scope>
</reference>
<dbReference type="GO" id="GO:0030832">
    <property type="term" value="P:regulation of actin filament length"/>
    <property type="evidence" value="ECO:0007669"/>
    <property type="project" value="TreeGrafter"/>
</dbReference>